<dbReference type="KEGG" id="bdi:100828403"/>
<dbReference type="Gramene" id="PNT67772">
    <property type="protein sequence ID" value="PNT67772"/>
    <property type="gene ID" value="BRADI_3g32025v3"/>
</dbReference>
<dbReference type="OrthoDB" id="683821at2759"/>
<dbReference type="EMBL" id="CM000882">
    <property type="protein sequence ID" value="PNT67772.1"/>
    <property type="molecule type" value="Genomic_DNA"/>
</dbReference>
<dbReference type="PANTHER" id="PTHR34576:SF5">
    <property type="entry name" value="EXPRESSED PROTEIN"/>
    <property type="match status" value="1"/>
</dbReference>
<protein>
    <recommendedName>
        <fullName evidence="4">Membrane-associated kinase regulator 6</fullName>
    </recommendedName>
</protein>
<organism evidence="2">
    <name type="scientific">Brachypodium distachyon</name>
    <name type="common">Purple false brome</name>
    <name type="synonym">Trachynia distachya</name>
    <dbReference type="NCBI Taxonomy" id="15368"/>
    <lineage>
        <taxon>Eukaryota</taxon>
        <taxon>Viridiplantae</taxon>
        <taxon>Streptophyta</taxon>
        <taxon>Embryophyta</taxon>
        <taxon>Tracheophyta</taxon>
        <taxon>Spermatophyta</taxon>
        <taxon>Magnoliopsida</taxon>
        <taxon>Liliopsida</taxon>
        <taxon>Poales</taxon>
        <taxon>Poaceae</taxon>
        <taxon>BOP clade</taxon>
        <taxon>Pooideae</taxon>
        <taxon>Stipodae</taxon>
        <taxon>Brachypodieae</taxon>
        <taxon>Brachypodium</taxon>
    </lineage>
</organism>
<dbReference type="RefSeq" id="XP_003572006.2">
    <property type="nucleotide sequence ID" value="XM_003571958.4"/>
</dbReference>
<evidence type="ECO:0000313" key="1">
    <source>
        <dbReference type="EMBL" id="PNT67772.1"/>
    </source>
</evidence>
<dbReference type="OMA" id="MRWTTSE"/>
<reference evidence="1" key="2">
    <citation type="submission" date="2017-06" db="EMBL/GenBank/DDBJ databases">
        <title>WGS assembly of Brachypodium distachyon.</title>
        <authorList>
            <consortium name="The International Brachypodium Initiative"/>
            <person name="Lucas S."/>
            <person name="Harmon-Smith M."/>
            <person name="Lail K."/>
            <person name="Tice H."/>
            <person name="Grimwood J."/>
            <person name="Bruce D."/>
            <person name="Barry K."/>
            <person name="Shu S."/>
            <person name="Lindquist E."/>
            <person name="Wang M."/>
            <person name="Pitluck S."/>
            <person name="Vogel J.P."/>
            <person name="Garvin D.F."/>
            <person name="Mockler T.C."/>
            <person name="Schmutz J."/>
            <person name="Rokhsar D."/>
            <person name="Bevan M.W."/>
        </authorList>
    </citation>
    <scope>NUCLEOTIDE SEQUENCE</scope>
    <source>
        <strain evidence="1">Bd21</strain>
    </source>
</reference>
<reference evidence="2" key="3">
    <citation type="submission" date="2018-08" db="UniProtKB">
        <authorList>
            <consortium name="EnsemblPlants"/>
        </authorList>
    </citation>
    <scope>IDENTIFICATION</scope>
    <source>
        <strain evidence="2">cv. Bd21</strain>
    </source>
</reference>
<dbReference type="GeneID" id="100828403"/>
<accession>I1I5P1</accession>
<gene>
    <name evidence="2" type="primary">LOC100828403</name>
    <name evidence="1" type="ORF">BRADI_3g32025v3</name>
</gene>
<dbReference type="AlphaFoldDB" id="I1I5P1"/>
<dbReference type="PANTHER" id="PTHR34576">
    <property type="entry name" value="MEMBRANE-ASSOCIATED KINASE REGULATOR 6-RELATED"/>
    <property type="match status" value="1"/>
</dbReference>
<dbReference type="eggNOG" id="ENOG502R7H3">
    <property type="taxonomic scope" value="Eukaryota"/>
</dbReference>
<evidence type="ECO:0000313" key="2">
    <source>
        <dbReference type="EnsemblPlants" id="PNT67772"/>
    </source>
</evidence>
<evidence type="ECO:0000313" key="3">
    <source>
        <dbReference type="Proteomes" id="UP000008810"/>
    </source>
</evidence>
<dbReference type="Proteomes" id="UP000008810">
    <property type="component" value="Chromosome 3"/>
</dbReference>
<name>I1I5P1_BRADI</name>
<proteinExistence type="predicted"/>
<evidence type="ECO:0008006" key="4">
    <source>
        <dbReference type="Google" id="ProtNLM"/>
    </source>
</evidence>
<keyword evidence="3" id="KW-1185">Reference proteome</keyword>
<dbReference type="EnsemblPlants" id="PNT67772">
    <property type="protein sequence ID" value="PNT67772"/>
    <property type="gene ID" value="BRADI_3g32025v3"/>
</dbReference>
<dbReference type="HOGENOM" id="CLU_059828_1_0_1"/>
<sequence>MAMVMEASPSLSSDSIPRLDAGPACLECCSFNSSASFIDMDPADLFSMRWTSCPDADADESAEFDFGLPCAAAQYQYCSSPLLVGASGLLPPSASSPASFYSARSTPAAADSPRRAARAPRPLLLATRRVLQGYLRLLAPLCRKARALAASSSPRTASASASPGRQSTSSYASAVEQYWCHGNADSAVRDAILYCKRSVREQDV</sequence>
<dbReference type="InterPro" id="IPR044699">
    <property type="entry name" value="MAKR6"/>
</dbReference>
<reference evidence="1 2" key="1">
    <citation type="journal article" date="2010" name="Nature">
        <title>Genome sequencing and analysis of the model grass Brachypodium distachyon.</title>
        <authorList>
            <consortium name="International Brachypodium Initiative"/>
        </authorList>
    </citation>
    <scope>NUCLEOTIDE SEQUENCE [LARGE SCALE GENOMIC DNA]</scope>
    <source>
        <strain evidence="1">Bd21</strain>
        <strain evidence="2">cv. Bd21</strain>
    </source>
</reference>